<keyword evidence="7" id="KW-0732">Signal</keyword>
<proteinExistence type="inferred from homology"/>
<dbReference type="InterPro" id="IPR036318">
    <property type="entry name" value="FAD-bd_PCMH-like_sf"/>
</dbReference>
<sequence>MATMVTRRAFLAAAAGLAATGPATRAMATPGGDMDVLSAGDPGYARLASRGYNPRFRATPREILVPHHPKAVVLAAQRAVDAGARIGLRSGGHCFEDFVDGPQTRVLIDLEKLGGLGFDREHNSFSLGASVDLGTVYRRLARGWGVTIPGGTCLGVGAAGHISGGGFGGIVPTVRGSGRPRIRRRGRRRGRQWTGKTGPGHPRRPTSRPLVGTHRWRRWELRGDHQIPTTIGWVRWS</sequence>
<feature type="region of interest" description="Disordered" evidence="6">
    <location>
        <begin position="177"/>
        <end position="210"/>
    </location>
</feature>
<name>A0A7K3LWI8_9ACTN</name>
<evidence type="ECO:0000256" key="6">
    <source>
        <dbReference type="SAM" id="MobiDB-lite"/>
    </source>
</evidence>
<dbReference type="Pfam" id="PF01565">
    <property type="entry name" value="FAD_binding_4"/>
    <property type="match status" value="1"/>
</dbReference>
<feature type="signal peptide" evidence="7">
    <location>
        <begin position="1"/>
        <end position="28"/>
    </location>
</feature>
<comment type="caution">
    <text evidence="9">The sequence shown here is derived from an EMBL/GenBank/DDBJ whole genome shotgun (WGS) entry which is preliminary data.</text>
</comment>
<dbReference type="PANTHER" id="PTHR42973">
    <property type="entry name" value="BINDING OXIDOREDUCTASE, PUTATIVE (AFU_ORTHOLOGUE AFUA_1G17690)-RELATED"/>
    <property type="match status" value="1"/>
</dbReference>
<keyword evidence="10" id="KW-1185">Reference proteome</keyword>
<dbReference type="PANTHER" id="PTHR42973:SF39">
    <property type="entry name" value="FAD-BINDING PCMH-TYPE DOMAIN-CONTAINING PROTEIN"/>
    <property type="match status" value="1"/>
</dbReference>
<dbReference type="InterPro" id="IPR006311">
    <property type="entry name" value="TAT_signal"/>
</dbReference>
<evidence type="ECO:0000313" key="10">
    <source>
        <dbReference type="Proteomes" id="UP000466307"/>
    </source>
</evidence>
<dbReference type="Gene3D" id="3.30.465.10">
    <property type="match status" value="1"/>
</dbReference>
<organism evidence="9 10">
    <name type="scientific">Gordonia desulfuricans</name>
    <dbReference type="NCBI Taxonomy" id="89051"/>
    <lineage>
        <taxon>Bacteria</taxon>
        <taxon>Bacillati</taxon>
        <taxon>Actinomycetota</taxon>
        <taxon>Actinomycetes</taxon>
        <taxon>Mycobacteriales</taxon>
        <taxon>Gordoniaceae</taxon>
        <taxon>Gordonia</taxon>
    </lineage>
</organism>
<keyword evidence="4" id="KW-0274">FAD</keyword>
<keyword evidence="3" id="KW-0285">Flavoprotein</keyword>
<feature type="domain" description="FAD linked oxidase N-terminal" evidence="8">
    <location>
        <begin position="62"/>
        <end position="168"/>
    </location>
</feature>
<dbReference type="Proteomes" id="UP000466307">
    <property type="component" value="Unassembled WGS sequence"/>
</dbReference>
<feature type="chain" id="PRO_5029707068" evidence="7">
    <location>
        <begin position="29"/>
        <end position="237"/>
    </location>
</feature>
<evidence type="ECO:0000256" key="5">
    <source>
        <dbReference type="ARBA" id="ARBA00023002"/>
    </source>
</evidence>
<dbReference type="SUPFAM" id="SSF56176">
    <property type="entry name" value="FAD-binding/transporter-associated domain-like"/>
    <property type="match status" value="1"/>
</dbReference>
<reference evidence="9 10" key="1">
    <citation type="submission" date="2020-01" db="EMBL/GenBank/DDBJ databases">
        <title>Investigation of new actinobacteria for the biodesulphurisation of diesel fuel.</title>
        <authorList>
            <person name="Athi Narayanan S.M."/>
        </authorList>
    </citation>
    <scope>NUCLEOTIDE SEQUENCE [LARGE SCALE GENOMIC DNA]</scope>
    <source>
        <strain evidence="9 10">213E</strain>
    </source>
</reference>
<evidence type="ECO:0000313" key="9">
    <source>
        <dbReference type="EMBL" id="NDK92645.1"/>
    </source>
</evidence>
<evidence type="ECO:0000259" key="8">
    <source>
        <dbReference type="Pfam" id="PF01565"/>
    </source>
</evidence>
<evidence type="ECO:0000256" key="1">
    <source>
        <dbReference type="ARBA" id="ARBA00001974"/>
    </source>
</evidence>
<dbReference type="InterPro" id="IPR006094">
    <property type="entry name" value="Oxid_FAD_bind_N"/>
</dbReference>
<keyword evidence="5" id="KW-0560">Oxidoreductase</keyword>
<dbReference type="EMBL" id="JAADZU010000163">
    <property type="protein sequence ID" value="NDK92645.1"/>
    <property type="molecule type" value="Genomic_DNA"/>
</dbReference>
<dbReference type="InterPro" id="IPR016169">
    <property type="entry name" value="FAD-bd_PCMH_sub2"/>
</dbReference>
<dbReference type="PROSITE" id="PS51318">
    <property type="entry name" value="TAT"/>
    <property type="match status" value="1"/>
</dbReference>
<dbReference type="GO" id="GO:0050660">
    <property type="term" value="F:flavin adenine dinucleotide binding"/>
    <property type="evidence" value="ECO:0007669"/>
    <property type="project" value="InterPro"/>
</dbReference>
<evidence type="ECO:0000256" key="4">
    <source>
        <dbReference type="ARBA" id="ARBA00022827"/>
    </source>
</evidence>
<protein>
    <submittedName>
        <fullName evidence="9">FAD-binding oxidoreductase</fullName>
    </submittedName>
</protein>
<dbReference type="InterPro" id="IPR050416">
    <property type="entry name" value="FAD-linked_Oxidoreductase"/>
</dbReference>
<evidence type="ECO:0000256" key="2">
    <source>
        <dbReference type="ARBA" id="ARBA00005466"/>
    </source>
</evidence>
<dbReference type="GO" id="GO:0016491">
    <property type="term" value="F:oxidoreductase activity"/>
    <property type="evidence" value="ECO:0007669"/>
    <property type="project" value="UniProtKB-KW"/>
</dbReference>
<evidence type="ECO:0000256" key="3">
    <source>
        <dbReference type="ARBA" id="ARBA00022630"/>
    </source>
</evidence>
<feature type="compositionally biased region" description="Basic residues" evidence="6">
    <location>
        <begin position="178"/>
        <end position="191"/>
    </location>
</feature>
<evidence type="ECO:0000256" key="7">
    <source>
        <dbReference type="SAM" id="SignalP"/>
    </source>
</evidence>
<accession>A0A7K3LWI8</accession>
<comment type="similarity">
    <text evidence="2">Belongs to the oxygen-dependent FAD-linked oxidoreductase family.</text>
</comment>
<comment type="cofactor">
    <cofactor evidence="1">
        <name>FAD</name>
        <dbReference type="ChEBI" id="CHEBI:57692"/>
    </cofactor>
</comment>
<gene>
    <name evidence="9" type="ORF">GYA93_24340</name>
</gene>
<dbReference type="AlphaFoldDB" id="A0A7K3LWI8"/>